<protein>
    <submittedName>
        <fullName evidence="1">Porin</fullName>
    </submittedName>
</protein>
<proteinExistence type="predicted"/>
<dbReference type="Proteomes" id="UP001392318">
    <property type="component" value="Unassembled WGS sequence"/>
</dbReference>
<organism evidence="1 2">
    <name type="scientific">Paraburkholderia unamae</name>
    <dbReference type="NCBI Taxonomy" id="219649"/>
    <lineage>
        <taxon>Bacteria</taxon>
        <taxon>Pseudomonadati</taxon>
        <taxon>Pseudomonadota</taxon>
        <taxon>Betaproteobacteria</taxon>
        <taxon>Burkholderiales</taxon>
        <taxon>Burkholderiaceae</taxon>
        <taxon>Paraburkholderia</taxon>
    </lineage>
</organism>
<evidence type="ECO:0000313" key="2">
    <source>
        <dbReference type="Proteomes" id="UP001392318"/>
    </source>
</evidence>
<dbReference type="EMBL" id="JAYMRU010000005">
    <property type="protein sequence ID" value="MEM5400390.1"/>
    <property type="molecule type" value="Genomic_DNA"/>
</dbReference>
<name>A0ACC6RFC8_9BURK</name>
<accession>A0ACC6RFC8</accession>
<keyword evidence="2" id="KW-1185">Reference proteome</keyword>
<reference evidence="1" key="1">
    <citation type="submission" date="2024-01" db="EMBL/GenBank/DDBJ databases">
        <title>The diversity of rhizobia nodulating Mimosa spp. in eleven states of Brazil covering several biomes is determined by host plant, location, and edaphic factors.</title>
        <authorList>
            <person name="Rouws L."/>
            <person name="Barauna A."/>
            <person name="Beukes C."/>
            <person name="De Faria S.M."/>
            <person name="Gross E."/>
            <person name="Dos Reis Junior F.B."/>
            <person name="Simon M."/>
            <person name="Maluk M."/>
            <person name="Odee D.W."/>
            <person name="Kenicer G."/>
            <person name="Young J.P.W."/>
            <person name="Reis V.M."/>
            <person name="Zilli J."/>
            <person name="James E.K."/>
        </authorList>
    </citation>
    <scope>NUCLEOTIDE SEQUENCE</scope>
    <source>
        <strain evidence="1">JPY452</strain>
    </source>
</reference>
<evidence type="ECO:0000313" key="1">
    <source>
        <dbReference type="EMBL" id="MEM5400390.1"/>
    </source>
</evidence>
<sequence length="395" mass="41446">MKTRNLAALTTALVASAAHAQSSVTLYGLIDTGIGYISNARTKPAVPSIGGSSWSQITGIINTSRWGVHGNEPLGNGLSAVFRLESGFDSTNGAFKNGGDLFGRQAWVGLTSETYGGVTFGRQYDFMVDFVAPLSATGSGFAANLAQHPYDNDNLNNNMRLNNAAKFSSVAFNGLQAGGMYAFSNEAGGFGNNRAYSFGLRYAGGPVTVSGAFLQVNRSATPSEANATGAVSTNDGDALTTGGRLQIYGAGVQYAIGKSTAGFVWSHSSTEDVTGILQGGSTTTGALHGHGIKFDNFEVNGRYFVLPMFSLGASYVYTMASFEPLTGATSRPHWNQVMAQADYRLSPRTEVFLEGTYQRVSGGNGNPVFDAGIFNLSPSTGNNQAVVSVGIQHRF</sequence>
<comment type="caution">
    <text evidence="1">The sequence shown here is derived from an EMBL/GenBank/DDBJ whole genome shotgun (WGS) entry which is preliminary data.</text>
</comment>
<gene>
    <name evidence="1" type="ORF">VSR83_09870</name>
</gene>